<dbReference type="eggNOG" id="COG3210">
    <property type="taxonomic scope" value="Bacteria"/>
</dbReference>
<evidence type="ECO:0000256" key="1">
    <source>
        <dbReference type="SAM" id="Coils"/>
    </source>
</evidence>
<sequence>MKKYAGIILYIILIQFTCSQSIADADKKNYENKYKLVEQLLKEKQKELEDLYKQGDFIVKPEYLSYQVFFSAFYENSKSGKSSYGKDFENPAVPIPVNFGILIPMKEIKPEIQEIIPNNYNFAFADPESIKIGSLELLTVKTMEIPNFDVEIPNIQYPVSFGTIEPITVNVSTNTNGYTNSANNQNLNTNTQTPANTFLANGSSQTGIIQIIGVEGTNVTDPLGGTGSVTYVIAADMESQRTGGRIITMESHRGYSGTTGATSATGDLNEALFLTTTGNLYINSGNSIGVELERGYSDARNDALYINKGLIESGAAYGKVIGIDFQGETLGSEEGPIIAENRGIIRMNGDDSIGINSVRTPNATGTDLDIGIKNTGLIEINGDNSYGIFIGGKDLRGNCNKDTGCPARPANITSDVMYENLLVQNGTININGENGVGVVLKDTDSLYNVKILNNAVLNEAAGVININNKNSVGIYADGIYDNSNVFHGEETNYYNNGTISLNSLDGIGIRVDYSGVENTGTVRLLSGAVNSIGMAGTDQTTIPKNSGLIEILNGGSENIGIFVNEGNAVNLENGIIKVGAGNSSGILAYNGTGENKGGIFVSSNDSAGIIADNSTINVNGGLIENNGNNMAIFGTDSSVINLNAGLINTLGQGVSLYLNKGTAVNLKNGFTINVNNESFMLYSKDSSGSYSSVLNTDGISAANIKNGGFGFYYDKNTGTDAENFLRNTVSGTGILNLNMEKEAVLIFLDETTVSPQYLSNLDINLSNIGNALKINGSGYYNYGFNKVGLIVDKNINLDNPDDTYLKNIYSSSDIDVNTGIDITGSKSGQIFIIQANYDGSPGRNAVIINNNGNITLSGNNSAGILADFGEIYNNAGGAVNILGSNSKALVSLNGTAVFNDGVINIGGADSAGIYGSNNFVGVSAVYGNEKIEIHNSGVIQSVSDQDNIYGIYSINEKVPVTDARVTLTGSSRILLKNSENSVGIFLENSTLNGSGIVEVGNEGIGLYGHNSVINLNSFTMNLSGNNALGFYLRGNTVFNAAGGLNTININGTNNILYYFTSDFNGLFNQDFIVNSTPGSTYMLGVIKDMSYLYNGTADLGEGGIFVYGTDSSVTLGVNGHLESQYDNVIGIYLDGVYATAPYEALNTGSINLEGNNSAGIYLEGGARALNDSNGVISTGTGSAAIYGNFAGNIENSGEIYIKDNSSGIYTENSGFTENNKLISGNGNKETGIYSVNSAGVLNSSSGEIRLTGDGNVGIYNISSTNTQNDNMIFLVSSGNSKTPGIGIYSDGSISNTGNINVYDGSVGIYAFNGNLVHSGIISSGAGGIGIYADNETVSLNISSDIKIGNNAVGVYGKNNTAITANGSLNIGTDSFGYVLESGTKLYNSSNMTLSDRSVFAYSDSAAEIINNTGADIFMDGQENTAFYMVNGGKITNNADITGVFGTSNVGIYNNGGSIENNGNIKTGDSALKYNADGQTDYNGSSYSIGIYGENNISFINTGKIETGENGVGIYVKRYKGAIPAENTGNIISGGNGAIGIFAENSTVLNNGVITMNGNNASGMYANINAVIINNGIININGSNSAAMTASTASRAVNNGIINLNGKNGIGGLYYGNSSFENNGTININNTGLEEDEKNIISKESDIPLAVPSIVNSGVINVNENFLNEGMRIVIKVNPETIRDAVLPEDNGAKFVSDSVKFKAPYFDGDKNNPVLITPDFAVGTNALVYKLKDVFNPSTKDGGPNYGIVPIASESLTWRAVPVINNSGNLDIWMEKIAYAQFTAKEWYAPLGGVLDKKYEFSTGESLKIFDSLDIIKTEDKFQKIMGNLSGNIYANMNKREKNTADIFQDSLELLQGSENNTKESIKINIIAGKTENTERQKGITGYDSTAFGGIILREIERTYYNTVGYSAGYLHTATDYADSDNSTEDTDTLQAGVHSRYNVSQWTFENDFTGRISFHNVKRNIEWEDRKSVMNGEYQSYSFSSINRAGYKINKAVMPYAGFRVMYVTRPGFGETGTERLQIEGNDAWSVKPGAGIELKGGTKPGKNGWVLKGLLDIAYEYELAELNDRERAKLTVIEDNYHDLVKPDKEKGVFKSKITVGAETGDKFGIFLTGSYEAGAGNNENYRIGINFKAAF</sequence>
<evidence type="ECO:0000313" key="3">
    <source>
        <dbReference type="EMBL" id="ACZ10691.1"/>
    </source>
</evidence>
<dbReference type="STRING" id="526218.Sterm_3857"/>
<reference evidence="4" key="1">
    <citation type="submission" date="2009-09" db="EMBL/GenBank/DDBJ databases">
        <title>The complete chromosome of Sebaldella termitidis ATCC 33386.</title>
        <authorList>
            <consortium name="US DOE Joint Genome Institute (JGI-PGF)"/>
            <person name="Lucas S."/>
            <person name="Copeland A."/>
            <person name="Lapidus A."/>
            <person name="Glavina del Rio T."/>
            <person name="Dalin E."/>
            <person name="Tice H."/>
            <person name="Bruce D."/>
            <person name="Goodwin L."/>
            <person name="Pitluck S."/>
            <person name="Kyrpides N."/>
            <person name="Mavromatis K."/>
            <person name="Ivanova N."/>
            <person name="Mikhailova N."/>
            <person name="Sims D."/>
            <person name="Meincke L."/>
            <person name="Brettin T."/>
            <person name="Detter J.C."/>
            <person name="Han C."/>
            <person name="Larimer F."/>
            <person name="Land M."/>
            <person name="Hauser L."/>
            <person name="Markowitz V."/>
            <person name="Cheng J.F."/>
            <person name="Hugenholtz P."/>
            <person name="Woyke T."/>
            <person name="Wu D."/>
            <person name="Eisen J.A."/>
        </authorList>
    </citation>
    <scope>NUCLEOTIDE SEQUENCE [LARGE SCALE GENOMIC DNA]</scope>
    <source>
        <strain evidence="4">ATCC 33386 / NCTC 11300</strain>
    </source>
</reference>
<dbReference type="KEGG" id="str:Sterm_3857"/>
<dbReference type="InterPro" id="IPR036709">
    <property type="entry name" value="Autotransporte_beta_dom_sf"/>
</dbReference>
<dbReference type="Proteomes" id="UP000000845">
    <property type="component" value="Chromosome"/>
</dbReference>
<dbReference type="EMBL" id="CP001739">
    <property type="protein sequence ID" value="ACZ10691.1"/>
    <property type="molecule type" value="Genomic_DNA"/>
</dbReference>
<dbReference type="HOGENOM" id="CLU_229799_0_0_0"/>
<organism evidence="3 4">
    <name type="scientific">Sebaldella termitidis (strain ATCC 33386 / NCTC 11300)</name>
    <dbReference type="NCBI Taxonomy" id="526218"/>
    <lineage>
        <taxon>Bacteria</taxon>
        <taxon>Fusobacteriati</taxon>
        <taxon>Fusobacteriota</taxon>
        <taxon>Fusobacteriia</taxon>
        <taxon>Fusobacteriales</taxon>
        <taxon>Leptotrichiaceae</taxon>
        <taxon>Sebaldella</taxon>
    </lineage>
</organism>
<dbReference type="eggNOG" id="COG4625">
    <property type="taxonomic scope" value="Bacteria"/>
</dbReference>
<dbReference type="Pfam" id="PF03797">
    <property type="entry name" value="Autotransporter"/>
    <property type="match status" value="1"/>
</dbReference>
<accession>D1AG65</accession>
<gene>
    <name evidence="3" type="ordered locus">Sterm_3857</name>
</gene>
<evidence type="ECO:0000313" key="4">
    <source>
        <dbReference type="Proteomes" id="UP000000845"/>
    </source>
</evidence>
<feature type="domain" description="Autotransporter" evidence="2">
    <location>
        <begin position="1859"/>
        <end position="2138"/>
    </location>
</feature>
<dbReference type="PROSITE" id="PS51208">
    <property type="entry name" value="AUTOTRANSPORTER"/>
    <property type="match status" value="1"/>
</dbReference>
<feature type="coiled-coil region" evidence="1">
    <location>
        <begin position="27"/>
        <end position="54"/>
    </location>
</feature>
<dbReference type="RefSeq" id="WP_012863271.1">
    <property type="nucleotide sequence ID" value="NC_013517.1"/>
</dbReference>
<reference evidence="3 4" key="2">
    <citation type="journal article" date="2010" name="Stand. Genomic Sci.">
        <title>Complete genome sequence of Sebaldella termitidis type strain (NCTC 11300).</title>
        <authorList>
            <person name="Harmon-Smith M."/>
            <person name="Celia L."/>
            <person name="Chertkov O."/>
            <person name="Lapidus A."/>
            <person name="Copeland A."/>
            <person name="Glavina Del Rio T."/>
            <person name="Nolan M."/>
            <person name="Lucas S."/>
            <person name="Tice H."/>
            <person name="Cheng J.F."/>
            <person name="Han C."/>
            <person name="Detter J.C."/>
            <person name="Bruce D."/>
            <person name="Goodwin L."/>
            <person name="Pitluck S."/>
            <person name="Pati A."/>
            <person name="Liolios K."/>
            <person name="Ivanova N."/>
            <person name="Mavromatis K."/>
            <person name="Mikhailova N."/>
            <person name="Chen A."/>
            <person name="Palaniappan K."/>
            <person name="Land M."/>
            <person name="Hauser L."/>
            <person name="Chang Y.J."/>
            <person name="Jeffries C.D."/>
            <person name="Brettin T."/>
            <person name="Goker M."/>
            <person name="Beck B."/>
            <person name="Bristow J."/>
            <person name="Eisen J.A."/>
            <person name="Markowitz V."/>
            <person name="Hugenholtz P."/>
            <person name="Kyrpides N.C."/>
            <person name="Klenk H.P."/>
            <person name="Chen F."/>
        </authorList>
    </citation>
    <scope>NUCLEOTIDE SEQUENCE [LARGE SCALE GENOMIC DNA]</scope>
    <source>
        <strain evidence="4">ATCC 33386 / NCTC 11300</strain>
    </source>
</reference>
<dbReference type="Pfam" id="PF25783">
    <property type="entry name" value="BigA_beta"/>
    <property type="match status" value="1"/>
</dbReference>
<keyword evidence="4" id="KW-1185">Reference proteome</keyword>
<dbReference type="SUPFAM" id="SSF103515">
    <property type="entry name" value="Autotransporter"/>
    <property type="match status" value="1"/>
</dbReference>
<evidence type="ECO:0000259" key="2">
    <source>
        <dbReference type="PROSITE" id="PS51208"/>
    </source>
</evidence>
<dbReference type="InterPro" id="IPR005546">
    <property type="entry name" value="Autotransporte_beta"/>
</dbReference>
<dbReference type="SMART" id="SM00869">
    <property type="entry name" value="Autotransporter"/>
    <property type="match status" value="1"/>
</dbReference>
<name>D1AG65_SEBTE</name>
<keyword evidence="1" id="KW-0175">Coiled coil</keyword>
<proteinExistence type="predicted"/>
<dbReference type="InterPro" id="IPR058034">
    <property type="entry name" value="BigA_beta"/>
</dbReference>
<protein>
    <submittedName>
        <fullName evidence="3">Outer membrane autotransporter barrel domain protein</fullName>
    </submittedName>
</protein>